<protein>
    <submittedName>
        <fullName evidence="1">Uncharacterized protein</fullName>
    </submittedName>
</protein>
<dbReference type="RefSeq" id="WP_369721070.1">
    <property type="nucleotide sequence ID" value="NZ_CP165734.1"/>
</dbReference>
<accession>A0AB39XF58</accession>
<proteinExistence type="predicted"/>
<organism evidence="1">
    <name type="scientific">Bradyrhizobium sp. LLZ17</name>
    <dbReference type="NCBI Taxonomy" id="3239388"/>
    <lineage>
        <taxon>Bacteria</taxon>
        <taxon>Pseudomonadati</taxon>
        <taxon>Pseudomonadota</taxon>
        <taxon>Alphaproteobacteria</taxon>
        <taxon>Hyphomicrobiales</taxon>
        <taxon>Nitrobacteraceae</taxon>
        <taxon>Bradyrhizobium</taxon>
    </lineage>
</organism>
<dbReference type="AlphaFoldDB" id="A0AB39XF58"/>
<evidence type="ECO:0000313" key="1">
    <source>
        <dbReference type="EMBL" id="XDV56629.1"/>
    </source>
</evidence>
<gene>
    <name evidence="1" type="ORF">AB8Z38_28915</name>
</gene>
<sequence length="235" mass="26618">MPKEFDWERGFDRNRVLSRVKSIRHKDGRSFDSGGYSFWLPVLSSAIRVTGIAESIKARCIAAAVSDPSLSLTDPDAFLARCDQELEKLAQRPKSKFVLYTTITYAGPKLIDWVTEDGARIYWQPSQRGKFLRAARKAQEAQKFHRSAINVSTEDDTQCPILVHLFAHDPFEAFERGNDHVDRFRGMLNLLVNSGQSVNPFARMTAPSCGEQISARSFPFGSSSRWLARYRNVLV</sequence>
<dbReference type="EMBL" id="CP165734">
    <property type="protein sequence ID" value="XDV56629.1"/>
    <property type="molecule type" value="Genomic_DNA"/>
</dbReference>
<name>A0AB39XF58_9BRAD</name>
<reference evidence="1" key="1">
    <citation type="submission" date="2024-08" db="EMBL/GenBank/DDBJ databases">
        <authorList>
            <person name="Chaddad Z."/>
            <person name="Lamrabet M."/>
            <person name="Bouhnik O."/>
            <person name="Alami S."/>
            <person name="Wipf D."/>
            <person name="Courty P.E."/>
            <person name="Missbah El Idrissi M."/>
        </authorList>
    </citation>
    <scope>NUCLEOTIDE SEQUENCE</scope>
    <source>
        <strain evidence="1">LLZ17</strain>
    </source>
</reference>